<protein>
    <submittedName>
        <fullName evidence="11">Dolichyl-phosphate beta-D-mannosyltransferase</fullName>
    </submittedName>
</protein>
<evidence type="ECO:0000259" key="9">
    <source>
        <dbReference type="Pfam" id="PF00535"/>
    </source>
</evidence>
<dbReference type="InterPro" id="IPR007267">
    <property type="entry name" value="GtrA_DPMS_TM"/>
</dbReference>
<keyword evidence="6 8" id="KW-1133">Transmembrane helix</keyword>
<comment type="similarity">
    <text evidence="2">Belongs to the glycosyltransferase 2 family.</text>
</comment>
<proteinExistence type="inferred from homology"/>
<dbReference type="GO" id="GO:0004582">
    <property type="term" value="F:dolichyl-phosphate beta-D-mannosyltransferase activity"/>
    <property type="evidence" value="ECO:0007669"/>
    <property type="project" value="InterPro"/>
</dbReference>
<feature type="transmembrane region" description="Helical" evidence="8">
    <location>
        <begin position="313"/>
        <end position="335"/>
    </location>
</feature>
<feature type="domain" description="GtrA/DPMS transmembrane" evidence="10">
    <location>
        <begin position="251"/>
        <end position="373"/>
    </location>
</feature>
<evidence type="ECO:0000256" key="5">
    <source>
        <dbReference type="ARBA" id="ARBA00022692"/>
    </source>
</evidence>
<dbReference type="PANTHER" id="PTHR43398">
    <property type="entry name" value="DOLICHOL-PHOSPHATE MANNOSYLTRANSFERASE SUBUNIT 1"/>
    <property type="match status" value="1"/>
</dbReference>
<dbReference type="InterPro" id="IPR029044">
    <property type="entry name" value="Nucleotide-diphossugar_trans"/>
</dbReference>
<organism evidence="11 12">
    <name type="scientific">Candidatus Amesbacteria bacterium GW2011_GWA1_48_9</name>
    <dbReference type="NCBI Taxonomy" id="1618355"/>
    <lineage>
        <taxon>Bacteria</taxon>
        <taxon>Candidatus Amesiibacteriota</taxon>
    </lineage>
</organism>
<dbReference type="GO" id="GO:0016020">
    <property type="term" value="C:membrane"/>
    <property type="evidence" value="ECO:0007669"/>
    <property type="project" value="UniProtKB-SubCell"/>
</dbReference>
<evidence type="ECO:0000313" key="12">
    <source>
        <dbReference type="Proteomes" id="UP000034637"/>
    </source>
</evidence>
<gene>
    <name evidence="11" type="ORF">UY33_C0005G0012</name>
</gene>
<feature type="transmembrane region" description="Helical" evidence="8">
    <location>
        <begin position="276"/>
        <end position="301"/>
    </location>
</feature>
<evidence type="ECO:0000256" key="8">
    <source>
        <dbReference type="SAM" id="Phobius"/>
    </source>
</evidence>
<dbReference type="Pfam" id="PF00535">
    <property type="entry name" value="Glycos_transf_2"/>
    <property type="match status" value="1"/>
</dbReference>
<evidence type="ECO:0000259" key="10">
    <source>
        <dbReference type="Pfam" id="PF04138"/>
    </source>
</evidence>
<dbReference type="InterPro" id="IPR001173">
    <property type="entry name" value="Glyco_trans_2-like"/>
</dbReference>
<dbReference type="Gene3D" id="3.90.550.10">
    <property type="entry name" value="Spore Coat Polysaccharide Biosynthesis Protein SpsA, Chain A"/>
    <property type="match status" value="1"/>
</dbReference>
<comment type="caution">
    <text evidence="11">The sequence shown here is derived from an EMBL/GenBank/DDBJ whole genome shotgun (WGS) entry which is preliminary data.</text>
</comment>
<accession>A0A0G1V2P1</accession>
<keyword evidence="3 11" id="KW-0328">Glycosyltransferase</keyword>
<feature type="transmembrane region" description="Helical" evidence="8">
    <location>
        <begin position="347"/>
        <end position="367"/>
    </location>
</feature>
<keyword evidence="7 8" id="KW-0472">Membrane</keyword>
<dbReference type="Pfam" id="PF04138">
    <property type="entry name" value="GtrA_DPMS_TM"/>
    <property type="match status" value="1"/>
</dbReference>
<comment type="subcellular location">
    <subcellularLocation>
        <location evidence="1">Membrane</location>
        <topology evidence="1">Multi-pass membrane protein</topology>
    </subcellularLocation>
</comment>
<feature type="domain" description="Glycosyltransferase 2-like" evidence="9">
    <location>
        <begin position="6"/>
        <end position="176"/>
    </location>
</feature>
<keyword evidence="5 8" id="KW-0812">Transmembrane</keyword>
<sequence length="384" mass="43619">MAKVVIIIPSYNERENTVRMIDTLAEIIPKIDSHTVEVLYVDDSSPDGTADVIKDKIQHYPWLHLLGGGKKQGLGMAYARGMQYAMKNLQADYLMEFDSDFQHPPQDIPRLVAQIDRGYDYIIGSRYIPGGSIPRQWGFKRKFLSVVGNLVARVLLLLPGIHDVTGGFKLARVKGFMDEFDFEKLLSKSFAYKIHLLFYMVQKGAKIKEVPFKFAHRTQGESKIIKNEMRETLRVIFLLQLANPKIQRFVKFGLVGGTGLGIQTLFFEFTAVFTRLLAPSIAVVIGGEMAIISNFTLNNLWTFRDYQITGSKLIFKFIQFNLTSLIALIIQYVILRIGEIVAAGSPIIIQFFYFGALILVLITNYIIYNKIIWKTKDVESAARL</sequence>
<dbReference type="InterPro" id="IPR039528">
    <property type="entry name" value="DPM1-like"/>
</dbReference>
<evidence type="ECO:0000256" key="3">
    <source>
        <dbReference type="ARBA" id="ARBA00022676"/>
    </source>
</evidence>
<evidence type="ECO:0000256" key="6">
    <source>
        <dbReference type="ARBA" id="ARBA00022989"/>
    </source>
</evidence>
<dbReference type="SUPFAM" id="SSF53448">
    <property type="entry name" value="Nucleotide-diphospho-sugar transferases"/>
    <property type="match status" value="1"/>
</dbReference>
<evidence type="ECO:0000256" key="7">
    <source>
        <dbReference type="ARBA" id="ARBA00023136"/>
    </source>
</evidence>
<evidence type="ECO:0000256" key="1">
    <source>
        <dbReference type="ARBA" id="ARBA00004141"/>
    </source>
</evidence>
<dbReference type="EMBL" id="LCPP01000005">
    <property type="protein sequence ID" value="KKW00783.1"/>
    <property type="molecule type" value="Genomic_DNA"/>
</dbReference>
<dbReference type="GO" id="GO:0000271">
    <property type="term" value="P:polysaccharide biosynthetic process"/>
    <property type="evidence" value="ECO:0007669"/>
    <property type="project" value="InterPro"/>
</dbReference>
<dbReference type="Proteomes" id="UP000034637">
    <property type="component" value="Unassembled WGS sequence"/>
</dbReference>
<reference evidence="11 12" key="1">
    <citation type="journal article" date="2015" name="Nature">
        <title>rRNA introns, odd ribosomes, and small enigmatic genomes across a large radiation of phyla.</title>
        <authorList>
            <person name="Brown C.T."/>
            <person name="Hug L.A."/>
            <person name="Thomas B.C."/>
            <person name="Sharon I."/>
            <person name="Castelle C.J."/>
            <person name="Singh A."/>
            <person name="Wilkins M.J."/>
            <person name="Williams K.H."/>
            <person name="Banfield J.F."/>
        </authorList>
    </citation>
    <scope>NUCLEOTIDE SEQUENCE [LARGE SCALE GENOMIC DNA]</scope>
</reference>
<name>A0A0G1V2P1_9BACT</name>
<dbReference type="PANTHER" id="PTHR43398:SF1">
    <property type="entry name" value="DOLICHOL-PHOSPHATE MANNOSYLTRANSFERASE SUBUNIT 1"/>
    <property type="match status" value="1"/>
</dbReference>
<evidence type="ECO:0000256" key="4">
    <source>
        <dbReference type="ARBA" id="ARBA00022679"/>
    </source>
</evidence>
<evidence type="ECO:0000256" key="2">
    <source>
        <dbReference type="ARBA" id="ARBA00006739"/>
    </source>
</evidence>
<dbReference type="PATRIC" id="fig|1618355.3.peg.218"/>
<keyword evidence="4 11" id="KW-0808">Transferase</keyword>
<evidence type="ECO:0000313" key="11">
    <source>
        <dbReference type="EMBL" id="KKW00783.1"/>
    </source>
</evidence>
<dbReference type="GO" id="GO:0009247">
    <property type="term" value="P:glycolipid biosynthetic process"/>
    <property type="evidence" value="ECO:0007669"/>
    <property type="project" value="TreeGrafter"/>
</dbReference>
<feature type="transmembrane region" description="Helical" evidence="8">
    <location>
        <begin position="249"/>
        <end position="270"/>
    </location>
</feature>
<dbReference type="AlphaFoldDB" id="A0A0G1V2P1"/>